<dbReference type="Proteomes" id="UP001221142">
    <property type="component" value="Unassembled WGS sequence"/>
</dbReference>
<evidence type="ECO:0000256" key="1">
    <source>
        <dbReference type="SAM" id="MobiDB-lite"/>
    </source>
</evidence>
<keyword evidence="2" id="KW-1133">Transmembrane helix</keyword>
<gene>
    <name evidence="3" type="ORF">FB45DRAFT_1106494</name>
</gene>
<comment type="caution">
    <text evidence="3">The sequence shown here is derived from an EMBL/GenBank/DDBJ whole genome shotgun (WGS) entry which is preliminary data.</text>
</comment>
<accession>A0AAD7AX73</accession>
<evidence type="ECO:0000313" key="3">
    <source>
        <dbReference type="EMBL" id="KAJ7602378.1"/>
    </source>
</evidence>
<organism evidence="3 4">
    <name type="scientific">Roridomyces roridus</name>
    <dbReference type="NCBI Taxonomy" id="1738132"/>
    <lineage>
        <taxon>Eukaryota</taxon>
        <taxon>Fungi</taxon>
        <taxon>Dikarya</taxon>
        <taxon>Basidiomycota</taxon>
        <taxon>Agaricomycotina</taxon>
        <taxon>Agaricomycetes</taxon>
        <taxon>Agaricomycetidae</taxon>
        <taxon>Agaricales</taxon>
        <taxon>Marasmiineae</taxon>
        <taxon>Mycenaceae</taxon>
        <taxon>Roridomyces</taxon>
    </lineage>
</organism>
<keyword evidence="4" id="KW-1185">Reference proteome</keyword>
<feature type="transmembrane region" description="Helical" evidence="2">
    <location>
        <begin position="29"/>
        <end position="53"/>
    </location>
</feature>
<dbReference type="AlphaFoldDB" id="A0AAD7AX73"/>
<reference evidence="3" key="1">
    <citation type="submission" date="2023-03" db="EMBL/GenBank/DDBJ databases">
        <title>Massive genome expansion in bonnet fungi (Mycena s.s.) driven by repeated elements and novel gene families across ecological guilds.</title>
        <authorList>
            <consortium name="Lawrence Berkeley National Laboratory"/>
            <person name="Harder C.B."/>
            <person name="Miyauchi S."/>
            <person name="Viragh M."/>
            <person name="Kuo A."/>
            <person name="Thoen E."/>
            <person name="Andreopoulos B."/>
            <person name="Lu D."/>
            <person name="Skrede I."/>
            <person name="Drula E."/>
            <person name="Henrissat B."/>
            <person name="Morin E."/>
            <person name="Kohler A."/>
            <person name="Barry K."/>
            <person name="LaButti K."/>
            <person name="Morin E."/>
            <person name="Salamov A."/>
            <person name="Lipzen A."/>
            <person name="Mereny Z."/>
            <person name="Hegedus B."/>
            <person name="Baldrian P."/>
            <person name="Stursova M."/>
            <person name="Weitz H."/>
            <person name="Taylor A."/>
            <person name="Grigoriev I.V."/>
            <person name="Nagy L.G."/>
            <person name="Martin F."/>
            <person name="Kauserud H."/>
        </authorList>
    </citation>
    <scope>NUCLEOTIDE SEQUENCE</scope>
    <source>
        <strain evidence="3">9284</strain>
    </source>
</reference>
<evidence type="ECO:0000313" key="4">
    <source>
        <dbReference type="Proteomes" id="UP001221142"/>
    </source>
</evidence>
<keyword evidence="2" id="KW-0812">Transmembrane</keyword>
<keyword evidence="2" id="KW-0472">Membrane</keyword>
<dbReference type="EMBL" id="JARKIF010000229">
    <property type="protein sequence ID" value="KAJ7602378.1"/>
    <property type="molecule type" value="Genomic_DNA"/>
</dbReference>
<evidence type="ECO:0000256" key="2">
    <source>
        <dbReference type="SAM" id="Phobius"/>
    </source>
</evidence>
<name>A0AAD7AX73_9AGAR</name>
<protein>
    <submittedName>
        <fullName evidence="3">Uncharacterized protein</fullName>
    </submittedName>
</protein>
<feature type="region of interest" description="Disordered" evidence="1">
    <location>
        <begin position="1"/>
        <end position="25"/>
    </location>
</feature>
<sequence>MSSPSSFSLSHPPSSTTSPSPVASKRKSAVGPIIGGVLGSSVVALLLVAWCCLRRRFRLESLILKPSLYLIPPVGQIRSASKLALGQPAPSAVIESQAAMLQRANASSPALPAPEMPSVGISNPNPAAETQLQAVVARLALVEAALTARDAGEDLPPDYSPG</sequence>
<proteinExistence type="predicted"/>
<feature type="compositionally biased region" description="Low complexity" evidence="1">
    <location>
        <begin position="1"/>
        <end position="21"/>
    </location>
</feature>